<comment type="pathway">
    <text evidence="1 11">Metabolic intermediate biosynthesis; 1-deoxy-D-xylulose 5-phosphate biosynthesis; 1-deoxy-D-xylulose 5-phosphate from D-glyceraldehyde 3-phosphate and pyruvate: step 1/1.</text>
</comment>
<evidence type="ECO:0000256" key="11">
    <source>
        <dbReference type="HAMAP-Rule" id="MF_00315"/>
    </source>
</evidence>
<feature type="binding site" evidence="11">
    <location>
        <position position="74"/>
    </location>
    <ligand>
        <name>thiamine diphosphate</name>
        <dbReference type="ChEBI" id="CHEBI:58937"/>
    </ligand>
</feature>
<dbReference type="Gene3D" id="3.40.50.920">
    <property type="match status" value="1"/>
</dbReference>
<dbReference type="Pfam" id="PF02779">
    <property type="entry name" value="Transket_pyr"/>
    <property type="match status" value="1"/>
</dbReference>
<comment type="catalytic activity">
    <reaction evidence="11">
        <text>D-glyceraldehyde 3-phosphate + pyruvate + H(+) = 1-deoxy-D-xylulose 5-phosphate + CO2</text>
        <dbReference type="Rhea" id="RHEA:12605"/>
        <dbReference type="ChEBI" id="CHEBI:15361"/>
        <dbReference type="ChEBI" id="CHEBI:15378"/>
        <dbReference type="ChEBI" id="CHEBI:16526"/>
        <dbReference type="ChEBI" id="CHEBI:57792"/>
        <dbReference type="ChEBI" id="CHEBI:59776"/>
        <dbReference type="EC" id="2.2.1.7"/>
    </reaction>
</comment>
<keyword evidence="4 11" id="KW-0808">Transferase</keyword>
<dbReference type="GO" id="GO:0008661">
    <property type="term" value="F:1-deoxy-D-xylulose-5-phosphate synthase activity"/>
    <property type="evidence" value="ECO:0007669"/>
    <property type="project" value="UniProtKB-UniRule"/>
</dbReference>
<dbReference type="EMBL" id="FUWM01000017">
    <property type="protein sequence ID" value="SJZ85481.1"/>
    <property type="molecule type" value="Genomic_DNA"/>
</dbReference>
<comment type="similarity">
    <text evidence="2 11">Belongs to the transketolase family. DXPS subfamily.</text>
</comment>
<feature type="binding site" evidence="11">
    <location>
        <position position="286"/>
    </location>
    <ligand>
        <name>thiamine diphosphate</name>
        <dbReference type="ChEBI" id="CHEBI:58937"/>
    </ligand>
</feature>
<dbReference type="CDD" id="cd07033">
    <property type="entry name" value="TPP_PYR_DXS_TK_like"/>
    <property type="match status" value="1"/>
</dbReference>
<evidence type="ECO:0000256" key="2">
    <source>
        <dbReference type="ARBA" id="ARBA00011081"/>
    </source>
</evidence>
<evidence type="ECO:0000256" key="5">
    <source>
        <dbReference type="ARBA" id="ARBA00022723"/>
    </source>
</evidence>
<evidence type="ECO:0000256" key="7">
    <source>
        <dbReference type="ARBA" id="ARBA00022977"/>
    </source>
</evidence>
<feature type="binding site" evidence="11">
    <location>
        <begin position="115"/>
        <end position="117"/>
    </location>
    <ligand>
        <name>thiamine diphosphate</name>
        <dbReference type="ChEBI" id="CHEBI:58937"/>
    </ligand>
</feature>
<accession>A0A1T4P218</accession>
<dbReference type="AlphaFoldDB" id="A0A1T4P218"/>
<sequence length="624" mass="68155">MSEYLSKISSPQDLKKLSLDELDELTEEIRKKIILTLSKTGGHLASSLGVVELTLALHTVLDSPKDKIIWDVGHQAYAHKLITGRYNKFSSLRQYGGLSGFPKRSESEHDFLDTGHSSTSISAALGMACAAEHKNEDNDVVAVIGDGALTGGMAFEALNHAGHLGKDLTVVLNDNEMSIAENVGAISNYLTKLRTEPMLHRIKEDVEYLLNKIPAIGGKVFNTVDRVKDGLKYLVVSGVLFEEFGFTYLGPIDGHDLEAVQENLKRAKKIKGPVLLHAITTKGKGYPPAKNSPTSFHGTSPFEIKTGKSKRKREIPTYTEIFSDALLELAAEDNDIVGITAAMPSGTGLNKFKNKFPERFYDVGIAEQHAVTMGVGLALSDMKPVVTLYSTFLQRAYDQVVHDVALQEAPVTLAIDRAGLVGKDGETHQGVFDYSFLRHIPNLTIMAPKDENELRNMLKTAVNHPGPTSVRYSRGSAIGVELDDEIKELEIGKAEVLREGRDIVILAIGSMVMPALKASKKLADQGIEATVVNSRFVKPLDKELILELSKKCGKILTIEEQALQGGFGSAILEMLSDNDLNDIQVSRMGIPDEFVKQGAQDILLGKYGLNQTGIINRVLKIIED</sequence>
<dbReference type="SMART" id="SM00861">
    <property type="entry name" value="Transket_pyr"/>
    <property type="match status" value="1"/>
</dbReference>
<dbReference type="GO" id="GO:0009228">
    <property type="term" value="P:thiamine biosynthetic process"/>
    <property type="evidence" value="ECO:0007669"/>
    <property type="project" value="UniProtKB-UniRule"/>
</dbReference>
<evidence type="ECO:0000256" key="1">
    <source>
        <dbReference type="ARBA" id="ARBA00004980"/>
    </source>
</evidence>
<feature type="binding site" evidence="11">
    <location>
        <position position="175"/>
    </location>
    <ligand>
        <name>thiamine diphosphate</name>
        <dbReference type="ChEBI" id="CHEBI:58937"/>
    </ligand>
</feature>
<dbReference type="GO" id="GO:0030976">
    <property type="term" value="F:thiamine pyrophosphate binding"/>
    <property type="evidence" value="ECO:0007669"/>
    <property type="project" value="UniProtKB-UniRule"/>
</dbReference>
<keyword evidence="9 11" id="KW-0414">Isoprene biosynthesis</keyword>
<dbReference type="Pfam" id="PF13292">
    <property type="entry name" value="DXP_synthase_N"/>
    <property type="match status" value="1"/>
</dbReference>
<comment type="subunit">
    <text evidence="3 11">Homodimer.</text>
</comment>
<dbReference type="InterPro" id="IPR029061">
    <property type="entry name" value="THDP-binding"/>
</dbReference>
<feature type="binding site" evidence="11">
    <location>
        <position position="175"/>
    </location>
    <ligand>
        <name>Mg(2+)</name>
        <dbReference type="ChEBI" id="CHEBI:18420"/>
    </ligand>
</feature>
<dbReference type="PANTHER" id="PTHR43322:SF5">
    <property type="entry name" value="1-DEOXY-D-XYLULOSE-5-PHOSPHATE SYNTHASE, CHLOROPLASTIC"/>
    <property type="match status" value="1"/>
</dbReference>
<evidence type="ECO:0000256" key="6">
    <source>
        <dbReference type="ARBA" id="ARBA00022842"/>
    </source>
</evidence>
<dbReference type="InterPro" id="IPR009014">
    <property type="entry name" value="Transketo_C/PFOR_II"/>
</dbReference>
<feature type="domain" description="Transketolase-like pyrimidine-binding" evidence="12">
    <location>
        <begin position="316"/>
        <end position="480"/>
    </location>
</feature>
<evidence type="ECO:0000256" key="3">
    <source>
        <dbReference type="ARBA" id="ARBA00011738"/>
    </source>
</evidence>
<keyword evidence="14" id="KW-1185">Reference proteome</keyword>
<dbReference type="SUPFAM" id="SSF52518">
    <property type="entry name" value="Thiamin diphosphate-binding fold (THDP-binding)"/>
    <property type="match status" value="2"/>
</dbReference>
<dbReference type="OrthoDB" id="9803371at2"/>
<dbReference type="UniPathway" id="UPA00064">
    <property type="reaction ID" value="UER00091"/>
</dbReference>
<name>A0A1T4P218_9FIRM</name>
<evidence type="ECO:0000256" key="9">
    <source>
        <dbReference type="ARBA" id="ARBA00023229"/>
    </source>
</evidence>
<keyword evidence="5 11" id="KW-0479">Metal-binding</keyword>
<dbReference type="GO" id="GO:0016114">
    <property type="term" value="P:terpenoid biosynthetic process"/>
    <property type="evidence" value="ECO:0007669"/>
    <property type="project" value="UniProtKB-UniRule"/>
</dbReference>
<dbReference type="HAMAP" id="MF_00315">
    <property type="entry name" value="DXP_synth"/>
    <property type="match status" value="1"/>
</dbReference>
<evidence type="ECO:0000313" key="14">
    <source>
        <dbReference type="Proteomes" id="UP000190625"/>
    </source>
</evidence>
<proteinExistence type="inferred from homology"/>
<gene>
    <name evidence="11" type="primary">dxs</name>
    <name evidence="13" type="ORF">SAMN02745118_02006</name>
</gene>
<evidence type="ECO:0000256" key="4">
    <source>
        <dbReference type="ARBA" id="ARBA00022679"/>
    </source>
</evidence>
<dbReference type="InterPro" id="IPR005475">
    <property type="entry name" value="Transketolase-like_Pyr-bd"/>
</dbReference>
<dbReference type="GO" id="GO:0019288">
    <property type="term" value="P:isopentenyl diphosphate biosynthetic process, methylerythritol 4-phosphate pathway"/>
    <property type="evidence" value="ECO:0007669"/>
    <property type="project" value="TreeGrafter"/>
</dbReference>
<evidence type="ECO:0000256" key="10">
    <source>
        <dbReference type="ARBA" id="ARBA00055605"/>
    </source>
</evidence>
<comment type="cofactor">
    <cofactor evidence="11">
        <name>thiamine diphosphate</name>
        <dbReference type="ChEBI" id="CHEBI:58937"/>
    </cofactor>
    <text evidence="11">Binds 1 thiamine pyrophosphate per subunit.</text>
</comment>
<dbReference type="FunFam" id="3.40.50.970:FF:000005">
    <property type="entry name" value="1-deoxy-D-xylulose-5-phosphate synthase"/>
    <property type="match status" value="1"/>
</dbReference>
<feature type="binding site" evidence="11">
    <location>
        <begin position="147"/>
        <end position="148"/>
    </location>
    <ligand>
        <name>thiamine diphosphate</name>
        <dbReference type="ChEBI" id="CHEBI:58937"/>
    </ligand>
</feature>
<dbReference type="InterPro" id="IPR033248">
    <property type="entry name" value="Transketolase_C"/>
</dbReference>
<keyword evidence="8 11" id="KW-0786">Thiamine pyrophosphate</keyword>
<dbReference type="EC" id="2.2.1.7" evidence="11"/>
<feature type="binding site" evidence="11">
    <location>
        <position position="367"/>
    </location>
    <ligand>
        <name>thiamine diphosphate</name>
        <dbReference type="ChEBI" id="CHEBI:58937"/>
    </ligand>
</feature>
<dbReference type="RefSeq" id="WP_078810442.1">
    <property type="nucleotide sequence ID" value="NZ_FUWM01000017.1"/>
</dbReference>
<keyword evidence="7 11" id="KW-0784">Thiamine biosynthesis</keyword>
<reference evidence="14" key="1">
    <citation type="submission" date="2017-02" db="EMBL/GenBank/DDBJ databases">
        <authorList>
            <person name="Varghese N."/>
            <person name="Submissions S."/>
        </authorList>
    </citation>
    <scope>NUCLEOTIDE SEQUENCE [LARGE SCALE GENOMIC DNA]</scope>
    <source>
        <strain evidence="14">ATCC BAA-73</strain>
    </source>
</reference>
<organism evidence="13 14">
    <name type="scientific">Selenihalanaerobacter shriftii</name>
    <dbReference type="NCBI Taxonomy" id="142842"/>
    <lineage>
        <taxon>Bacteria</taxon>
        <taxon>Bacillati</taxon>
        <taxon>Bacillota</taxon>
        <taxon>Clostridia</taxon>
        <taxon>Halanaerobiales</taxon>
        <taxon>Halobacteroidaceae</taxon>
        <taxon>Selenihalanaerobacter</taxon>
    </lineage>
</organism>
<dbReference type="SUPFAM" id="SSF52922">
    <property type="entry name" value="TK C-terminal domain-like"/>
    <property type="match status" value="1"/>
</dbReference>
<dbReference type="GO" id="GO:0005829">
    <property type="term" value="C:cytosol"/>
    <property type="evidence" value="ECO:0007669"/>
    <property type="project" value="TreeGrafter"/>
</dbReference>
<evidence type="ECO:0000313" key="13">
    <source>
        <dbReference type="EMBL" id="SJZ85481.1"/>
    </source>
</evidence>
<dbReference type="NCBIfam" id="TIGR00204">
    <property type="entry name" value="dxs"/>
    <property type="match status" value="1"/>
</dbReference>
<evidence type="ECO:0000259" key="12">
    <source>
        <dbReference type="SMART" id="SM00861"/>
    </source>
</evidence>
<dbReference type="GO" id="GO:0000287">
    <property type="term" value="F:magnesium ion binding"/>
    <property type="evidence" value="ECO:0007669"/>
    <property type="project" value="UniProtKB-UniRule"/>
</dbReference>
<protein>
    <recommendedName>
        <fullName evidence="11">1-deoxy-D-xylulose-5-phosphate synthase</fullName>
        <ecNumber evidence="11">2.2.1.7</ecNumber>
    </recommendedName>
    <alternativeName>
        <fullName evidence="11">1-deoxyxylulose-5-phosphate synthase</fullName>
        <shortName evidence="11">DXP synthase</shortName>
        <shortName evidence="11">DXPS</shortName>
    </alternativeName>
</protein>
<dbReference type="STRING" id="142842.SAMN02745118_02006"/>
<dbReference type="FunFam" id="3.40.50.920:FF:000002">
    <property type="entry name" value="1-deoxy-D-xylulose-5-phosphate synthase"/>
    <property type="match status" value="1"/>
</dbReference>
<dbReference type="Gene3D" id="3.40.50.970">
    <property type="match status" value="2"/>
</dbReference>
<dbReference type="PANTHER" id="PTHR43322">
    <property type="entry name" value="1-D-DEOXYXYLULOSE 5-PHOSPHATE SYNTHASE-RELATED"/>
    <property type="match status" value="1"/>
</dbReference>
<keyword evidence="6 11" id="KW-0460">Magnesium</keyword>
<comment type="cofactor">
    <cofactor evidence="11">
        <name>Mg(2+)</name>
        <dbReference type="ChEBI" id="CHEBI:18420"/>
    </cofactor>
    <text evidence="11">Binds 1 Mg(2+) ion per subunit.</text>
</comment>
<dbReference type="Proteomes" id="UP000190625">
    <property type="component" value="Unassembled WGS sequence"/>
</dbReference>
<dbReference type="NCBIfam" id="NF003933">
    <property type="entry name" value="PRK05444.2-2"/>
    <property type="match status" value="1"/>
</dbReference>
<dbReference type="CDD" id="cd02007">
    <property type="entry name" value="TPP_DXS"/>
    <property type="match status" value="1"/>
</dbReference>
<feature type="binding site" evidence="11">
    <location>
        <position position="146"/>
    </location>
    <ligand>
        <name>Mg(2+)</name>
        <dbReference type="ChEBI" id="CHEBI:18420"/>
    </ligand>
</feature>
<dbReference type="Pfam" id="PF02780">
    <property type="entry name" value="Transketolase_C"/>
    <property type="match status" value="1"/>
</dbReference>
<evidence type="ECO:0000256" key="8">
    <source>
        <dbReference type="ARBA" id="ARBA00023052"/>
    </source>
</evidence>
<dbReference type="InterPro" id="IPR005477">
    <property type="entry name" value="Dxylulose-5-P_synthase"/>
</dbReference>
<comment type="function">
    <text evidence="10 11">Catalyzes the acyloin condensation reaction between C atoms 2 and 3 of pyruvate and glyceraldehyde 3-phosphate to yield 1-deoxy-D-xylulose-5-phosphate (DXP).</text>
</comment>